<feature type="transmembrane region" description="Helical" evidence="5">
    <location>
        <begin position="192"/>
        <end position="213"/>
    </location>
</feature>
<dbReference type="InterPro" id="IPR002293">
    <property type="entry name" value="AA/rel_permease1"/>
</dbReference>
<dbReference type="PANTHER" id="PTHR47547:SF1">
    <property type="entry name" value="ASPARTATE-PROTON SYMPORTER"/>
    <property type="match status" value="1"/>
</dbReference>
<dbReference type="Gene3D" id="1.20.1740.10">
    <property type="entry name" value="Amino acid/polyamine transporter I"/>
    <property type="match status" value="1"/>
</dbReference>
<evidence type="ECO:0000256" key="5">
    <source>
        <dbReference type="SAM" id="Phobius"/>
    </source>
</evidence>
<gene>
    <name evidence="6" type="ORF">MKS91_05150</name>
</gene>
<dbReference type="InterPro" id="IPR052962">
    <property type="entry name" value="AA_Transporter_AGT"/>
</dbReference>
<sequence>MPSALKKDISSVGLLFTSLSCMIGSGWLLSSIVAAKLAGPASILSWFLGGILIAFIAICFAELSTAFPVAGGIARYGQFSHGSCVSFIISWLAWLSCVAVAPTEARAILQYASRFFEGLTYKAGNTILLTNTGILSAIIIVFLLSWINIRGIKTMIKYNNVLTIWKISVPLFVLGTLAFNRFETSNFTESGFMPYGIEGVFQALSSTVIFSYLGFRECTSLAAEVKNPQKAIPIACIGSVLYCMVFYMFMQAVFVGATDSSMFANGWTNLSFSYDAGPFAGLAIALGLHWLSSLIYIDAVIAPTGAGLVYTATTSRLMLAMSQNGFLPGFCAKISEAGVPRNAIIINGVVGVILLAPFEDWVALVKFQSNAIVLAYAIGPIALVALRKQLPNHPRPFQLPLATLFSTITLFICMMLIYWSGWDTVAPLLISVGIGLVLFALTMGAKDIKHALWLIPKLLLIGIVSYLGNYAGMGILTIAQETSILLLGSIGVLYLGFRSRLDQSMTQHYLQDTSQQYEDAI</sequence>
<dbReference type="EMBL" id="JAKUDN010000002">
    <property type="protein sequence ID" value="MCP8352666.1"/>
    <property type="molecule type" value="Genomic_DNA"/>
</dbReference>
<evidence type="ECO:0000256" key="4">
    <source>
        <dbReference type="ARBA" id="ARBA00023136"/>
    </source>
</evidence>
<feature type="transmembrane region" description="Helical" evidence="5">
    <location>
        <begin position="161"/>
        <end position="180"/>
    </location>
</feature>
<evidence type="ECO:0000256" key="3">
    <source>
        <dbReference type="ARBA" id="ARBA00022989"/>
    </source>
</evidence>
<feature type="transmembrane region" description="Helical" evidence="5">
    <location>
        <begin position="84"/>
        <end position="103"/>
    </location>
</feature>
<feature type="transmembrane region" description="Helical" evidence="5">
    <location>
        <begin position="474"/>
        <end position="497"/>
    </location>
</feature>
<keyword evidence="7" id="KW-1185">Reference proteome</keyword>
<dbReference type="PROSITE" id="PS51257">
    <property type="entry name" value="PROKAR_LIPOPROTEIN"/>
    <property type="match status" value="1"/>
</dbReference>
<comment type="caution">
    <text evidence="6">The sequence shown here is derived from an EMBL/GenBank/DDBJ whole genome shotgun (WGS) entry which is preliminary data.</text>
</comment>
<feature type="transmembrane region" description="Helical" evidence="5">
    <location>
        <begin position="399"/>
        <end position="419"/>
    </location>
</feature>
<evidence type="ECO:0000313" key="7">
    <source>
        <dbReference type="Proteomes" id="UP001320768"/>
    </source>
</evidence>
<evidence type="ECO:0000313" key="6">
    <source>
        <dbReference type="EMBL" id="MCP8352666.1"/>
    </source>
</evidence>
<keyword evidence="4 5" id="KW-0472">Membrane</keyword>
<accession>A0ABT1L7D5</accession>
<dbReference type="Pfam" id="PF13520">
    <property type="entry name" value="AA_permease_2"/>
    <property type="match status" value="1"/>
</dbReference>
<reference evidence="6 7" key="1">
    <citation type="journal article" date="2022" name="Nat. Microbiol.">
        <title>The microbiome of a bacterivorous marine choanoflagellate contains a resource-demanding obligate bacterial associate.</title>
        <authorList>
            <person name="Needham D.M."/>
            <person name="Poirier C."/>
            <person name="Bachy C."/>
            <person name="George E.E."/>
            <person name="Wilken S."/>
            <person name="Yung C.C.M."/>
            <person name="Limardo A.J."/>
            <person name="Morando M."/>
            <person name="Sudek L."/>
            <person name="Malmstrom R.R."/>
            <person name="Keeling P.J."/>
            <person name="Santoro A.E."/>
            <person name="Worden A.Z."/>
        </authorList>
    </citation>
    <scope>NUCLEOTIDE SEQUENCE [LARGE SCALE GENOMIC DNA]</scope>
    <source>
        <strain evidence="6 7">Comchoano-2</strain>
    </source>
</reference>
<proteinExistence type="predicted"/>
<feature type="transmembrane region" description="Helical" evidence="5">
    <location>
        <begin position="43"/>
        <end position="63"/>
    </location>
</feature>
<evidence type="ECO:0000256" key="2">
    <source>
        <dbReference type="ARBA" id="ARBA00022692"/>
    </source>
</evidence>
<dbReference type="Proteomes" id="UP001320768">
    <property type="component" value="Unassembled WGS sequence"/>
</dbReference>
<keyword evidence="3 5" id="KW-1133">Transmembrane helix</keyword>
<feature type="transmembrane region" description="Helical" evidence="5">
    <location>
        <begin position="123"/>
        <end position="149"/>
    </location>
</feature>
<dbReference type="PANTHER" id="PTHR47547">
    <property type="match status" value="1"/>
</dbReference>
<keyword evidence="2 5" id="KW-0812">Transmembrane</keyword>
<feature type="transmembrane region" description="Helical" evidence="5">
    <location>
        <begin position="425"/>
        <end position="444"/>
    </location>
</feature>
<evidence type="ECO:0000256" key="1">
    <source>
        <dbReference type="ARBA" id="ARBA00004141"/>
    </source>
</evidence>
<feature type="transmembrane region" description="Helical" evidence="5">
    <location>
        <begin position="451"/>
        <end position="468"/>
    </location>
</feature>
<feature type="transmembrane region" description="Helical" evidence="5">
    <location>
        <begin position="370"/>
        <end position="387"/>
    </location>
</feature>
<organism evidence="6 7">
    <name type="scientific">Candidatus Synchoanobacter obligatus</name>
    <dbReference type="NCBI Taxonomy" id="2919597"/>
    <lineage>
        <taxon>Bacteria</taxon>
        <taxon>Pseudomonadati</taxon>
        <taxon>Pseudomonadota</taxon>
        <taxon>Gammaproteobacteria</taxon>
        <taxon>Candidatus Comchoanobacterales</taxon>
        <taxon>Candidatus Comchoanobacteraceae</taxon>
        <taxon>Candidatus Synchoanobacter</taxon>
    </lineage>
</organism>
<comment type="subcellular location">
    <subcellularLocation>
        <location evidence="1">Membrane</location>
        <topology evidence="1">Multi-pass membrane protein</topology>
    </subcellularLocation>
</comment>
<feature type="transmembrane region" description="Helical" evidence="5">
    <location>
        <begin position="343"/>
        <end position="364"/>
    </location>
</feature>
<dbReference type="RefSeq" id="WP_258569770.1">
    <property type="nucleotide sequence ID" value="NZ_JAKUDN010000002.1"/>
</dbReference>
<name>A0ABT1L7D5_9GAMM</name>
<protein>
    <submittedName>
        <fullName evidence="6">APC family permease</fullName>
    </submittedName>
</protein>
<dbReference type="PIRSF" id="PIRSF006060">
    <property type="entry name" value="AA_transporter"/>
    <property type="match status" value="1"/>
</dbReference>
<feature type="transmembrane region" description="Helical" evidence="5">
    <location>
        <begin position="234"/>
        <end position="257"/>
    </location>
</feature>
<feature type="transmembrane region" description="Helical" evidence="5">
    <location>
        <begin position="12"/>
        <end position="37"/>
    </location>
</feature>